<feature type="compositionally biased region" description="Basic and acidic residues" evidence="1">
    <location>
        <begin position="751"/>
        <end position="762"/>
    </location>
</feature>
<organism evidence="3 4">
    <name type="scientific">Coilia grayii</name>
    <name type="common">Gray's grenadier anchovy</name>
    <dbReference type="NCBI Taxonomy" id="363190"/>
    <lineage>
        <taxon>Eukaryota</taxon>
        <taxon>Metazoa</taxon>
        <taxon>Chordata</taxon>
        <taxon>Craniata</taxon>
        <taxon>Vertebrata</taxon>
        <taxon>Euteleostomi</taxon>
        <taxon>Actinopterygii</taxon>
        <taxon>Neopterygii</taxon>
        <taxon>Teleostei</taxon>
        <taxon>Clupei</taxon>
        <taxon>Clupeiformes</taxon>
        <taxon>Clupeoidei</taxon>
        <taxon>Engraulidae</taxon>
        <taxon>Coilinae</taxon>
        <taxon>Coilia</taxon>
    </lineage>
</organism>
<dbReference type="InterPro" id="IPR051413">
    <property type="entry name" value="K/Na_HCN_channel"/>
</dbReference>
<dbReference type="CDD" id="cd00038">
    <property type="entry name" value="CAP_ED"/>
    <property type="match status" value="1"/>
</dbReference>
<feature type="domain" description="Cyclic nucleotide-binding" evidence="2">
    <location>
        <begin position="307"/>
        <end position="413"/>
    </location>
</feature>
<evidence type="ECO:0000313" key="3">
    <source>
        <dbReference type="EMBL" id="KAL2099642.1"/>
    </source>
</evidence>
<feature type="compositionally biased region" description="Low complexity" evidence="1">
    <location>
        <begin position="701"/>
        <end position="719"/>
    </location>
</feature>
<dbReference type="PROSITE" id="PS00888">
    <property type="entry name" value="CNMP_BINDING_1"/>
    <property type="match status" value="1"/>
</dbReference>
<comment type="caution">
    <text evidence="3">The sequence shown here is derived from an EMBL/GenBank/DDBJ whole genome shotgun (WGS) entry which is preliminary data.</text>
</comment>
<dbReference type="Proteomes" id="UP001591681">
    <property type="component" value="Unassembled WGS sequence"/>
</dbReference>
<dbReference type="FunFam" id="2.60.120.10:FF:000007">
    <property type="entry name" value="Putative potassium/sodium hyperpolarization-activated cyclic nucleotide-gated channel 2"/>
    <property type="match status" value="1"/>
</dbReference>
<dbReference type="InterPro" id="IPR000595">
    <property type="entry name" value="cNMP-bd_dom"/>
</dbReference>
<name>A0ABD1KKK1_9TELE</name>
<dbReference type="InterPro" id="IPR014710">
    <property type="entry name" value="RmlC-like_jellyroll"/>
</dbReference>
<dbReference type="SUPFAM" id="SSF81324">
    <property type="entry name" value="Voltage-gated potassium channels"/>
    <property type="match status" value="1"/>
</dbReference>
<keyword evidence="4" id="KW-1185">Reference proteome</keyword>
<dbReference type="SMART" id="SM00100">
    <property type="entry name" value="cNMP"/>
    <property type="match status" value="1"/>
</dbReference>
<accession>A0ABD1KKK1</accession>
<reference evidence="3 4" key="1">
    <citation type="submission" date="2024-09" db="EMBL/GenBank/DDBJ databases">
        <title>A chromosome-level genome assembly of Gray's grenadier anchovy, Coilia grayii.</title>
        <authorList>
            <person name="Fu Z."/>
        </authorList>
    </citation>
    <scope>NUCLEOTIDE SEQUENCE [LARGE SCALE GENOMIC DNA]</scope>
    <source>
        <strain evidence="3">G4</strain>
        <tissue evidence="3">Muscle</tissue>
    </source>
</reference>
<dbReference type="PROSITE" id="PS50042">
    <property type="entry name" value="CNMP_BINDING_3"/>
    <property type="match status" value="1"/>
</dbReference>
<proteinExistence type="predicted"/>
<sequence length="783" mass="86275">MELQQDHSVAAPHLARLDLPDPARPCLCLGLCLWLCPWHGLGTEAPCSGTTVAASAECHLERGVGGHFSSFTLPDFMASRHPPHPAIPIIPRSCVRVKHHAERQRVLSAGQRKEQIFHMTYDLASAVVRIFNLIGMMLLLCHWDGCLQFLVPLLQEFPPDCWVSLNGMVNDSWGKQYSYALFKAMSHMLCIGYGARAPVSMSDLWITMLSMIVGATCYAMFVGHATALIQSLDSSRRQYQEKYKQVEQYMSFHKLPADMRQKIHDYYEHRYQGKIFDEDNILNELNDPLKEEIVNFNCRKLVATMPLFANADPNFVTGMLSKLKFEVFQPNDYIIREGTVGKKMYFIQHGVASVITKVSKEMKLTDGSYFGEICLLTKGRRTASVRADTYCRLFSLSVDHFNEVLEEYPMMRRAFETVAIDRLDRIGKKNSLLLQKFQKDLNAGVFNTQENELLKQIIRQDREMVMMVDRKQSVTGVNSTPMSGNSIINSPAQPFSATLQQSAPMSYSTSATIAPTARLMAASIQGIFPAPSVSIGNLNSATPNPQLPLQQQGALMSPCSFTAAICSPPVQTPLASRTFQYSSPTASQLSLTQQPLPLQQQQQQQLPAQPSPSTSSQQQSTPPPQSQSQSQQQQQPSQAQVPSPQRSDVHKSTQALQSGSLSRDVRHLSASQPSLPHETSALVTRPVPPASGESLAALPPQAHGSAAGSQAPGSSALQGGIRGTVPQRVSLFRQMSSGALPPVRTASSAAQHRDSIGSRRESAVLSSSSTETEQDKMRFTSNL</sequence>
<gene>
    <name evidence="3" type="ORF">ACEWY4_004036</name>
</gene>
<feature type="region of interest" description="Disordered" evidence="1">
    <location>
        <begin position="734"/>
        <end position="783"/>
    </location>
</feature>
<dbReference type="AlphaFoldDB" id="A0ABD1KKK1"/>
<dbReference type="PANTHER" id="PTHR45689:SF3">
    <property type="entry name" value="POTASSIUM_SODIUM HYPERPOLARIZATION-ACTIVATED CYCLIC NUCLEOTIDE-GATED CHANNEL 1"/>
    <property type="match status" value="1"/>
</dbReference>
<dbReference type="Gene3D" id="1.10.287.70">
    <property type="match status" value="1"/>
</dbReference>
<evidence type="ECO:0000256" key="1">
    <source>
        <dbReference type="SAM" id="MobiDB-lite"/>
    </source>
</evidence>
<dbReference type="FunFam" id="1.10.287.630:FF:000002">
    <property type="entry name" value="Potassium/sodium hyperpolarization-activated cyclic nucleotide-gated channel 4"/>
    <property type="match status" value="1"/>
</dbReference>
<dbReference type="EMBL" id="JBHFQA010000004">
    <property type="protein sequence ID" value="KAL2099642.1"/>
    <property type="molecule type" value="Genomic_DNA"/>
</dbReference>
<feature type="region of interest" description="Disordered" evidence="1">
    <location>
        <begin position="596"/>
        <end position="721"/>
    </location>
</feature>
<dbReference type="InterPro" id="IPR018490">
    <property type="entry name" value="cNMP-bd_dom_sf"/>
</dbReference>
<dbReference type="Gene3D" id="1.10.287.630">
    <property type="entry name" value="Helix hairpin bin"/>
    <property type="match status" value="1"/>
</dbReference>
<evidence type="ECO:0000313" key="4">
    <source>
        <dbReference type="Proteomes" id="UP001591681"/>
    </source>
</evidence>
<feature type="compositionally biased region" description="Low complexity" evidence="1">
    <location>
        <begin position="596"/>
        <end position="645"/>
    </location>
</feature>
<feature type="compositionally biased region" description="Basic and acidic residues" evidence="1">
    <location>
        <begin position="773"/>
        <end position="783"/>
    </location>
</feature>
<feature type="compositionally biased region" description="Polar residues" evidence="1">
    <location>
        <begin position="652"/>
        <end position="661"/>
    </location>
</feature>
<dbReference type="PANTHER" id="PTHR45689">
    <property type="entry name" value="I[[H]] CHANNEL, ISOFORM E"/>
    <property type="match status" value="1"/>
</dbReference>
<dbReference type="Pfam" id="PF00027">
    <property type="entry name" value="cNMP_binding"/>
    <property type="match status" value="1"/>
</dbReference>
<dbReference type="Gene3D" id="2.60.120.10">
    <property type="entry name" value="Jelly Rolls"/>
    <property type="match status" value="1"/>
</dbReference>
<dbReference type="SUPFAM" id="SSF51206">
    <property type="entry name" value="cAMP-binding domain-like"/>
    <property type="match status" value="1"/>
</dbReference>
<evidence type="ECO:0000259" key="2">
    <source>
        <dbReference type="PROSITE" id="PS50042"/>
    </source>
</evidence>
<protein>
    <recommendedName>
        <fullName evidence="2">Cyclic nucleotide-binding domain-containing protein</fullName>
    </recommendedName>
</protein>
<dbReference type="InterPro" id="IPR018488">
    <property type="entry name" value="cNMP-bd_CS"/>
</dbReference>